<reference evidence="1 2" key="1">
    <citation type="submission" date="2018-09" db="EMBL/GenBank/DDBJ databases">
        <title>Genomic Encyclopedia of Archaeal and Bacterial Type Strains, Phase II (KMG-II): from individual species to whole genera.</title>
        <authorList>
            <person name="Goeker M."/>
        </authorList>
    </citation>
    <scope>NUCLEOTIDE SEQUENCE [LARGE SCALE GENOMIC DNA]</scope>
    <source>
        <strain evidence="1 2">DSM 17008</strain>
    </source>
</reference>
<dbReference type="RefSeq" id="WP_120194259.1">
    <property type="nucleotide sequence ID" value="NZ_RAPK01000011.1"/>
</dbReference>
<dbReference type="EMBL" id="RAPK01000011">
    <property type="protein sequence ID" value="RKD69700.1"/>
    <property type="molecule type" value="Genomic_DNA"/>
</dbReference>
<evidence type="ECO:0000313" key="2">
    <source>
        <dbReference type="Proteomes" id="UP000285120"/>
    </source>
</evidence>
<dbReference type="Proteomes" id="UP000285120">
    <property type="component" value="Unassembled WGS sequence"/>
</dbReference>
<name>A0A419UX56_9BACL</name>
<comment type="caution">
    <text evidence="1">The sequence shown here is derived from an EMBL/GenBank/DDBJ whole genome shotgun (WGS) entry which is preliminary data.</text>
</comment>
<evidence type="ECO:0000313" key="1">
    <source>
        <dbReference type="EMBL" id="RKD69700.1"/>
    </source>
</evidence>
<protein>
    <submittedName>
        <fullName evidence="1">Uncharacterized protein</fullName>
    </submittedName>
</protein>
<proteinExistence type="predicted"/>
<dbReference type="AlphaFoldDB" id="A0A419UX56"/>
<accession>A0A419UX56</accession>
<organism evidence="1 2">
    <name type="scientific">Sinobaca qinghaiensis</name>
    <dbReference type="NCBI Taxonomy" id="342944"/>
    <lineage>
        <taxon>Bacteria</taxon>
        <taxon>Bacillati</taxon>
        <taxon>Bacillota</taxon>
        <taxon>Bacilli</taxon>
        <taxon>Bacillales</taxon>
        <taxon>Sporolactobacillaceae</taxon>
        <taxon>Sinobaca</taxon>
    </lineage>
</organism>
<sequence>MSQTALSKYISNYEGEVKTANLLERYLKEIFKDDSLKSEQTSILVNTHKESTVDAFMYDTMTDQFTINNIEEKDNEVTVSITAAITARTTGKIIEELNTDDKKKKWKRQGHFVYDHNVPLSIELVFDPAVYLEHHNLPPALTYHRNIQLNHGEDIKIDEKKIRSTPIEWENQ</sequence>
<gene>
    <name evidence="1" type="ORF">ATL39_3127</name>
</gene>
<keyword evidence="2" id="KW-1185">Reference proteome</keyword>